<dbReference type="PROSITE" id="PS00211">
    <property type="entry name" value="ABC_TRANSPORTER_1"/>
    <property type="match status" value="1"/>
</dbReference>
<protein>
    <submittedName>
        <fullName evidence="6">Putative ABC transport system ATP-binding protein</fullName>
    </submittedName>
</protein>
<dbReference type="EMBL" id="FQXU01000012">
    <property type="protein sequence ID" value="SHI30382.1"/>
    <property type="molecule type" value="Genomic_DNA"/>
</dbReference>
<keyword evidence="3" id="KW-0547">Nucleotide-binding</keyword>
<dbReference type="Proteomes" id="UP000184241">
    <property type="component" value="Unassembled WGS sequence"/>
</dbReference>
<dbReference type="SUPFAM" id="SSF52540">
    <property type="entry name" value="P-loop containing nucleoside triphosphate hydrolases"/>
    <property type="match status" value="1"/>
</dbReference>
<dbReference type="AlphaFoldDB" id="A0A1M6A1N9"/>
<dbReference type="GO" id="GO:0005524">
    <property type="term" value="F:ATP binding"/>
    <property type="evidence" value="ECO:0007669"/>
    <property type="project" value="UniProtKB-KW"/>
</dbReference>
<dbReference type="GO" id="GO:0022857">
    <property type="term" value="F:transmembrane transporter activity"/>
    <property type="evidence" value="ECO:0007669"/>
    <property type="project" value="UniProtKB-ARBA"/>
</dbReference>
<evidence type="ECO:0000313" key="7">
    <source>
        <dbReference type="Proteomes" id="UP000184241"/>
    </source>
</evidence>
<comment type="similarity">
    <text evidence="1">Belongs to the ABC transporter superfamily.</text>
</comment>
<dbReference type="FunFam" id="3.40.50.300:FF:000032">
    <property type="entry name" value="Export ABC transporter ATP-binding protein"/>
    <property type="match status" value="1"/>
</dbReference>
<dbReference type="GO" id="GO:0098796">
    <property type="term" value="C:membrane protein complex"/>
    <property type="evidence" value="ECO:0007669"/>
    <property type="project" value="UniProtKB-ARBA"/>
</dbReference>
<dbReference type="InterPro" id="IPR003593">
    <property type="entry name" value="AAA+_ATPase"/>
</dbReference>
<proteinExistence type="inferred from homology"/>
<keyword evidence="2" id="KW-0813">Transport</keyword>
<evidence type="ECO:0000256" key="4">
    <source>
        <dbReference type="ARBA" id="ARBA00022840"/>
    </source>
</evidence>
<accession>A0A1M6A1N9</accession>
<evidence type="ECO:0000256" key="2">
    <source>
        <dbReference type="ARBA" id="ARBA00022448"/>
    </source>
</evidence>
<feature type="domain" description="ABC transporter" evidence="5">
    <location>
        <begin position="5"/>
        <end position="238"/>
    </location>
</feature>
<gene>
    <name evidence="6" type="ORF">SAMN02745941_03579</name>
</gene>
<dbReference type="CDD" id="cd03255">
    <property type="entry name" value="ABC_MJ0796_LolCDE_FtsE"/>
    <property type="match status" value="1"/>
</dbReference>
<dbReference type="Gene3D" id="3.40.50.300">
    <property type="entry name" value="P-loop containing nucleotide triphosphate hydrolases"/>
    <property type="match status" value="1"/>
</dbReference>
<sequence>MSKVIELKNIDKYYKLKGDRLHALKSINLDIEQGDFLMIMGKSGSGKTTLLNLLGFLDSFDSGNYIFNGKDVTNLNENEKSEFRNEYMGFIFQQFHLIESLTIGQNVELPLLYKGNIPHKERDKSIEKYLDMVGLLNKKNQIPTELSGGQQQRIAIARALINNPYVIFADEPTGALDSNTSTEIMNILKKLNEENKTIIMVTHDEDLVKYANKVINIKDGVITKGIGYVDNKLNQNSAL</sequence>
<dbReference type="Pfam" id="PF00005">
    <property type="entry name" value="ABC_tran"/>
    <property type="match status" value="1"/>
</dbReference>
<dbReference type="PROSITE" id="PS50893">
    <property type="entry name" value="ABC_TRANSPORTER_2"/>
    <property type="match status" value="1"/>
</dbReference>
<evidence type="ECO:0000256" key="1">
    <source>
        <dbReference type="ARBA" id="ARBA00005417"/>
    </source>
</evidence>
<dbReference type="GO" id="GO:0016887">
    <property type="term" value="F:ATP hydrolysis activity"/>
    <property type="evidence" value="ECO:0007669"/>
    <property type="project" value="InterPro"/>
</dbReference>
<dbReference type="InterPro" id="IPR017871">
    <property type="entry name" value="ABC_transporter-like_CS"/>
</dbReference>
<keyword evidence="4 6" id="KW-0067">ATP-binding</keyword>
<reference evidence="6 7" key="1">
    <citation type="submission" date="2016-11" db="EMBL/GenBank/DDBJ databases">
        <authorList>
            <person name="Jaros S."/>
            <person name="Januszkiewicz K."/>
            <person name="Wedrychowicz H."/>
        </authorList>
    </citation>
    <scope>NUCLEOTIDE SEQUENCE [LARGE SCALE GENOMIC DNA]</scope>
    <source>
        <strain evidence="6 7">DSM 6191</strain>
    </source>
</reference>
<evidence type="ECO:0000259" key="5">
    <source>
        <dbReference type="PROSITE" id="PS50893"/>
    </source>
</evidence>
<dbReference type="InterPro" id="IPR027417">
    <property type="entry name" value="P-loop_NTPase"/>
</dbReference>
<dbReference type="InterPro" id="IPR003439">
    <property type="entry name" value="ABC_transporter-like_ATP-bd"/>
</dbReference>
<evidence type="ECO:0000313" key="6">
    <source>
        <dbReference type="EMBL" id="SHI30382.1"/>
    </source>
</evidence>
<evidence type="ECO:0000256" key="3">
    <source>
        <dbReference type="ARBA" id="ARBA00022741"/>
    </source>
</evidence>
<dbReference type="PANTHER" id="PTHR42798">
    <property type="entry name" value="LIPOPROTEIN-RELEASING SYSTEM ATP-BINDING PROTEIN LOLD"/>
    <property type="match status" value="1"/>
</dbReference>
<dbReference type="InterPro" id="IPR017911">
    <property type="entry name" value="MacB-like_ATP-bd"/>
</dbReference>
<name>A0A1M6A1N9_9CLOT</name>
<organism evidence="6 7">
    <name type="scientific">Clostridium intestinale DSM 6191</name>
    <dbReference type="NCBI Taxonomy" id="1121320"/>
    <lineage>
        <taxon>Bacteria</taxon>
        <taxon>Bacillati</taxon>
        <taxon>Bacillota</taxon>
        <taxon>Clostridia</taxon>
        <taxon>Eubacteriales</taxon>
        <taxon>Clostridiaceae</taxon>
        <taxon>Clostridium</taxon>
    </lineage>
</organism>
<dbReference type="SMART" id="SM00382">
    <property type="entry name" value="AAA"/>
    <property type="match status" value="1"/>
</dbReference>
<dbReference type="PANTHER" id="PTHR42798:SF6">
    <property type="entry name" value="CELL DIVISION ATP-BINDING PROTEIN FTSE"/>
    <property type="match status" value="1"/>
</dbReference>